<comment type="caution">
    <text evidence="1">The sequence shown here is derived from an EMBL/GenBank/DDBJ whole genome shotgun (WGS) entry which is preliminary data.</text>
</comment>
<dbReference type="Proteomes" id="UP001497700">
    <property type="component" value="Unassembled WGS sequence"/>
</dbReference>
<evidence type="ECO:0000313" key="1">
    <source>
        <dbReference type="EMBL" id="KAI4866035.1"/>
    </source>
</evidence>
<reference evidence="1 2" key="1">
    <citation type="journal article" date="2022" name="New Phytol.">
        <title>Ecological generalism drives hyperdiversity of secondary metabolite gene clusters in xylarialean endophytes.</title>
        <authorList>
            <person name="Franco M.E.E."/>
            <person name="Wisecaver J.H."/>
            <person name="Arnold A.E."/>
            <person name="Ju Y.M."/>
            <person name="Slot J.C."/>
            <person name="Ahrendt S."/>
            <person name="Moore L.P."/>
            <person name="Eastman K.E."/>
            <person name="Scott K."/>
            <person name="Konkel Z."/>
            <person name="Mondo S.J."/>
            <person name="Kuo A."/>
            <person name="Hayes R.D."/>
            <person name="Haridas S."/>
            <person name="Andreopoulos B."/>
            <person name="Riley R."/>
            <person name="LaButti K."/>
            <person name="Pangilinan J."/>
            <person name="Lipzen A."/>
            <person name="Amirebrahimi M."/>
            <person name="Yan J."/>
            <person name="Adam C."/>
            <person name="Keymanesh K."/>
            <person name="Ng V."/>
            <person name="Louie K."/>
            <person name="Northen T."/>
            <person name="Drula E."/>
            <person name="Henrissat B."/>
            <person name="Hsieh H.M."/>
            <person name="Youens-Clark K."/>
            <person name="Lutzoni F."/>
            <person name="Miadlikowska J."/>
            <person name="Eastwood D.C."/>
            <person name="Hamelin R.C."/>
            <person name="Grigoriev I.V."/>
            <person name="U'Ren J.M."/>
        </authorList>
    </citation>
    <scope>NUCLEOTIDE SEQUENCE [LARGE SCALE GENOMIC DNA]</scope>
    <source>
        <strain evidence="1 2">CBS 119005</strain>
    </source>
</reference>
<dbReference type="EMBL" id="MU393464">
    <property type="protein sequence ID" value="KAI4866035.1"/>
    <property type="molecule type" value="Genomic_DNA"/>
</dbReference>
<sequence length="333" mass="38347">MPDNWRKVEKITSTSLLPTYSSLALKMHKLLLRLGQYSRCSMAAREADRNNKQQYYNMSLDHLLRGKVYIEELPPDIEPIKMLLEKYSGIRAKDVDEHIYRIRERLWQIYPHVCIGHFRFLSLKFTLDPLYRVALDRLTTPRSPSNFLDVGCCVGQVIRQLAFDGINPSRLYGTDLEPRFLDMGFDLFMDRNKFKTAFVAGDMLEGGEGDESLKALDGMMSVIHATSFFHLFTWENQVRVAIRMVRFLDPDDADVMIFGRHVGATTPGDREGAGGSKRYLHNAESWQNLWEEVGRLTGTSWRTEANDIEEPGMNLHSIADGTLRRVRYGVFRA</sequence>
<accession>A0ACB9Z2U2</accession>
<keyword evidence="2" id="KW-1185">Reference proteome</keyword>
<organism evidence="1 2">
    <name type="scientific">Hypoxylon rubiginosum</name>
    <dbReference type="NCBI Taxonomy" id="110542"/>
    <lineage>
        <taxon>Eukaryota</taxon>
        <taxon>Fungi</taxon>
        <taxon>Dikarya</taxon>
        <taxon>Ascomycota</taxon>
        <taxon>Pezizomycotina</taxon>
        <taxon>Sordariomycetes</taxon>
        <taxon>Xylariomycetidae</taxon>
        <taxon>Xylariales</taxon>
        <taxon>Hypoxylaceae</taxon>
        <taxon>Hypoxylon</taxon>
    </lineage>
</organism>
<proteinExistence type="predicted"/>
<protein>
    <submittedName>
        <fullName evidence="1">Uncharacterized protein</fullName>
    </submittedName>
</protein>
<name>A0ACB9Z2U2_9PEZI</name>
<evidence type="ECO:0000313" key="2">
    <source>
        <dbReference type="Proteomes" id="UP001497700"/>
    </source>
</evidence>
<gene>
    <name evidence="1" type="ORF">F4820DRAFT_418438</name>
</gene>